<gene>
    <name evidence="1" type="ORF">EH240_35915</name>
</gene>
<accession>A0A3P3ENI8</accession>
<dbReference type="RefSeq" id="WP_125007083.1">
    <property type="nucleotide sequence ID" value="NZ_RQXT01000098.1"/>
</dbReference>
<evidence type="ECO:0000313" key="2">
    <source>
        <dbReference type="Proteomes" id="UP000273786"/>
    </source>
</evidence>
<proteinExistence type="predicted"/>
<name>A0A3P3ENI8_9HYPH</name>
<dbReference type="EMBL" id="RQXT01000098">
    <property type="protein sequence ID" value="RRH87771.1"/>
    <property type="molecule type" value="Genomic_DNA"/>
</dbReference>
<dbReference type="AlphaFoldDB" id="A0A3P3ENI8"/>
<reference evidence="1 2" key="1">
    <citation type="submission" date="2018-11" db="EMBL/GenBank/DDBJ databases">
        <title>the genome of Mesorhizobium tamadayense DSM 28320.</title>
        <authorList>
            <person name="Gao J."/>
        </authorList>
    </citation>
    <scope>NUCLEOTIDE SEQUENCE [LARGE SCALE GENOMIC DNA]</scope>
    <source>
        <strain evidence="1 2">DSM 28320</strain>
    </source>
</reference>
<dbReference type="Proteomes" id="UP000273786">
    <property type="component" value="Unassembled WGS sequence"/>
</dbReference>
<organism evidence="1 2">
    <name type="scientific">Mesorhizobium tamadayense</name>
    <dbReference type="NCBI Taxonomy" id="425306"/>
    <lineage>
        <taxon>Bacteria</taxon>
        <taxon>Pseudomonadati</taxon>
        <taxon>Pseudomonadota</taxon>
        <taxon>Alphaproteobacteria</taxon>
        <taxon>Hyphomicrobiales</taxon>
        <taxon>Phyllobacteriaceae</taxon>
        <taxon>Mesorhizobium</taxon>
    </lineage>
</organism>
<protein>
    <submittedName>
        <fullName evidence="1">Uncharacterized protein</fullName>
    </submittedName>
</protein>
<keyword evidence="2" id="KW-1185">Reference proteome</keyword>
<comment type="caution">
    <text evidence="1">The sequence shown here is derived from an EMBL/GenBank/DDBJ whole genome shotgun (WGS) entry which is preliminary data.</text>
</comment>
<dbReference type="OrthoDB" id="9076234at2"/>
<evidence type="ECO:0000313" key="1">
    <source>
        <dbReference type="EMBL" id="RRH87771.1"/>
    </source>
</evidence>
<sequence length="367" mass="41087">MSDQKPVRLPDPASVETVLASLEAQSADAALAPALNKTFPGFAFTVATIDDFYWCSPHAVVAADGTRRGDHRAWIESELAELGGDLTALWHRHRQAGEKFAEWRGTSAFAFAPTGPGVADFVQLSLGRELEVLAGPVVDPDYRPRNVDDLFEPTWVSRDSAAEAQQLAGPVYRLRGRAGGGIVHMRSFLARRARIDKEQREAGRPELENRVIREVGPDGTRDTAFLDANPDWFDFVPRENRFFADWQRSSAGAHRIFDHWAFDIHDLKDRGQKREIGFIPRPLKMPAGKLALGVNISVHRLMERTEAIDAEVGLPFAWFFLMTHGHWVDPDVGDAIAEGLRQGRVRLPDRDAAVLLAWADKKYKYLF</sequence>